<evidence type="ECO:0000313" key="2">
    <source>
        <dbReference type="EMBL" id="TYC08704.1"/>
    </source>
</evidence>
<keyword evidence="3" id="KW-1185">Reference proteome</keyword>
<feature type="region of interest" description="Disordered" evidence="1">
    <location>
        <begin position="1"/>
        <end position="28"/>
    </location>
</feature>
<dbReference type="EMBL" id="VSFF01000016">
    <property type="protein sequence ID" value="TYC08704.1"/>
    <property type="molecule type" value="Genomic_DNA"/>
</dbReference>
<sequence length="128" mass="14336">MNRRAGDRRFVQQATDAQGRGTVMPGQGPQVADALRQQEELFRAKFGRQMGPGDPVFFDPDADEPVPLDEGTMLAEIRRAAERMPDPRMRAYLLAFAECGYMVTEANQHTFSAHQIEAFTGAVERHAR</sequence>
<gene>
    <name evidence="2" type="ORF">FXF65_38150</name>
</gene>
<name>A0A5D0TSL6_9ACTN</name>
<dbReference type="OrthoDB" id="3368023at2"/>
<evidence type="ECO:0000313" key="3">
    <source>
        <dbReference type="Proteomes" id="UP000322634"/>
    </source>
</evidence>
<dbReference type="Proteomes" id="UP000322634">
    <property type="component" value="Unassembled WGS sequence"/>
</dbReference>
<dbReference type="RefSeq" id="WP_148355103.1">
    <property type="nucleotide sequence ID" value="NZ_JBHSBF010000026.1"/>
</dbReference>
<protein>
    <submittedName>
        <fullName evidence="2">Uncharacterized protein</fullName>
    </submittedName>
</protein>
<evidence type="ECO:0000256" key="1">
    <source>
        <dbReference type="SAM" id="MobiDB-lite"/>
    </source>
</evidence>
<proteinExistence type="predicted"/>
<comment type="caution">
    <text evidence="2">The sequence shown here is derived from an EMBL/GenBank/DDBJ whole genome shotgun (WGS) entry which is preliminary data.</text>
</comment>
<organism evidence="2 3">
    <name type="scientific">Actinomadura syzygii</name>
    <dbReference type="NCBI Taxonomy" id="1427538"/>
    <lineage>
        <taxon>Bacteria</taxon>
        <taxon>Bacillati</taxon>
        <taxon>Actinomycetota</taxon>
        <taxon>Actinomycetes</taxon>
        <taxon>Streptosporangiales</taxon>
        <taxon>Thermomonosporaceae</taxon>
        <taxon>Actinomadura</taxon>
    </lineage>
</organism>
<dbReference type="AlphaFoldDB" id="A0A5D0TSL6"/>
<reference evidence="2 3" key="1">
    <citation type="submission" date="2019-08" db="EMBL/GenBank/DDBJ databases">
        <title>Actinomadura sp. nov. CYP1-5 isolated from mountain soil.</title>
        <authorList>
            <person name="Songsumanus A."/>
            <person name="Kuncharoen N."/>
            <person name="Kudo T."/>
            <person name="Yuki M."/>
            <person name="Igarashi Y."/>
            <person name="Tanasupawat S."/>
        </authorList>
    </citation>
    <scope>NUCLEOTIDE SEQUENCE [LARGE SCALE GENOMIC DNA]</scope>
    <source>
        <strain evidence="2 3">GKU157</strain>
    </source>
</reference>
<feature type="compositionally biased region" description="Basic and acidic residues" evidence="1">
    <location>
        <begin position="1"/>
        <end position="10"/>
    </location>
</feature>
<accession>A0A5D0TSL6</accession>